<reference evidence="2" key="1">
    <citation type="journal article" date="2022" name="Mol. Ecol. Resour.">
        <title>The genomes of chicory, endive, great burdock and yacon provide insights into Asteraceae palaeo-polyploidization history and plant inulin production.</title>
        <authorList>
            <person name="Fan W."/>
            <person name="Wang S."/>
            <person name="Wang H."/>
            <person name="Wang A."/>
            <person name="Jiang F."/>
            <person name="Liu H."/>
            <person name="Zhao H."/>
            <person name="Xu D."/>
            <person name="Zhang Y."/>
        </authorList>
    </citation>
    <scope>NUCLEOTIDE SEQUENCE [LARGE SCALE GENOMIC DNA]</scope>
    <source>
        <strain evidence="2">cv. Niubang</strain>
    </source>
</reference>
<proteinExistence type="predicted"/>
<evidence type="ECO:0000313" key="2">
    <source>
        <dbReference type="Proteomes" id="UP001055879"/>
    </source>
</evidence>
<dbReference type="EMBL" id="CM042047">
    <property type="protein sequence ID" value="KAI3772450.1"/>
    <property type="molecule type" value="Genomic_DNA"/>
</dbReference>
<comment type="caution">
    <text evidence="1">The sequence shown here is derived from an EMBL/GenBank/DDBJ whole genome shotgun (WGS) entry which is preliminary data.</text>
</comment>
<accession>A0ACB9FNS7</accession>
<evidence type="ECO:0000313" key="1">
    <source>
        <dbReference type="EMBL" id="KAI3772450.1"/>
    </source>
</evidence>
<keyword evidence="2" id="KW-1185">Reference proteome</keyword>
<protein>
    <submittedName>
        <fullName evidence="1">Uncharacterized protein</fullName>
    </submittedName>
</protein>
<gene>
    <name evidence="1" type="ORF">L6452_03636</name>
</gene>
<dbReference type="Proteomes" id="UP001055879">
    <property type="component" value="Linkage Group LG01"/>
</dbReference>
<name>A0ACB9FNS7_ARCLA</name>
<reference evidence="1 2" key="2">
    <citation type="journal article" date="2022" name="Mol. Ecol. Resour.">
        <title>The genomes of chicory, endive, great burdock and yacon provide insights into Asteraceae paleo-polyploidization history and plant inulin production.</title>
        <authorList>
            <person name="Fan W."/>
            <person name="Wang S."/>
            <person name="Wang H."/>
            <person name="Wang A."/>
            <person name="Jiang F."/>
            <person name="Liu H."/>
            <person name="Zhao H."/>
            <person name="Xu D."/>
            <person name="Zhang Y."/>
        </authorList>
    </citation>
    <scope>NUCLEOTIDE SEQUENCE [LARGE SCALE GENOMIC DNA]</scope>
    <source>
        <strain evidence="2">cv. Niubang</strain>
    </source>
</reference>
<organism evidence="1 2">
    <name type="scientific">Arctium lappa</name>
    <name type="common">Greater burdock</name>
    <name type="synonym">Lappa major</name>
    <dbReference type="NCBI Taxonomy" id="4217"/>
    <lineage>
        <taxon>Eukaryota</taxon>
        <taxon>Viridiplantae</taxon>
        <taxon>Streptophyta</taxon>
        <taxon>Embryophyta</taxon>
        <taxon>Tracheophyta</taxon>
        <taxon>Spermatophyta</taxon>
        <taxon>Magnoliopsida</taxon>
        <taxon>eudicotyledons</taxon>
        <taxon>Gunneridae</taxon>
        <taxon>Pentapetalae</taxon>
        <taxon>asterids</taxon>
        <taxon>campanulids</taxon>
        <taxon>Asterales</taxon>
        <taxon>Asteraceae</taxon>
        <taxon>Carduoideae</taxon>
        <taxon>Cardueae</taxon>
        <taxon>Arctiinae</taxon>
        <taxon>Arctium</taxon>
    </lineage>
</organism>
<sequence length="134" mass="15288">MGNCIIRQSKVMQTGWDVTEQKEHIKVHQVLPEVLPVVQHLRQETHMVRGKMYHSVPLSVPLVEFNKNPVIEAESESNNEVVRIKLVITKQELEVMLRKGGVSVSDLVSHTNKESLDEADGRWKPVLDSIPEFN</sequence>